<keyword evidence="1" id="KW-0812">Transmembrane</keyword>
<dbReference type="EMBL" id="CDMY01000514">
    <property type="protein sequence ID" value="CEM19512.1"/>
    <property type="molecule type" value="Genomic_DNA"/>
</dbReference>
<organism evidence="2 3">
    <name type="scientific">Vitrella brassicaformis (strain CCMP3155)</name>
    <dbReference type="NCBI Taxonomy" id="1169540"/>
    <lineage>
        <taxon>Eukaryota</taxon>
        <taxon>Sar</taxon>
        <taxon>Alveolata</taxon>
        <taxon>Colpodellida</taxon>
        <taxon>Vitrellaceae</taxon>
        <taxon>Vitrella</taxon>
    </lineage>
</organism>
<gene>
    <name evidence="2" type="ORF">Vbra_1752</name>
</gene>
<keyword evidence="1" id="KW-0472">Membrane</keyword>
<feature type="transmembrane region" description="Helical" evidence="1">
    <location>
        <begin position="25"/>
        <end position="53"/>
    </location>
</feature>
<sequence>MTGCGKWLDGVIVRAERQQVDKGPLMIVLAAGLWLMLSGTTYVVLSIVPPLLFKTRPRTDEEIDAIMRSPASRLLRLAATGGLTAMCYRPSIPYYIRMVNKSTVGRALYGGYSKGKRGVMVMMRLFRDHLLDPEWSVIWWKRYIAESRLHKHPMDYIIGPAVKYGTRLSFVLPAFSIVAPFFFLRHYREGDFKKMEKKGESFQSALEDVEKYMQDQAHQNETRKFLVHTW</sequence>
<dbReference type="AlphaFoldDB" id="A0A0G4FXC7"/>
<name>A0A0G4FXC7_VITBC</name>
<keyword evidence="3" id="KW-1185">Reference proteome</keyword>
<keyword evidence="1" id="KW-1133">Transmembrane helix</keyword>
<dbReference type="Proteomes" id="UP000041254">
    <property type="component" value="Unassembled WGS sequence"/>
</dbReference>
<evidence type="ECO:0000313" key="3">
    <source>
        <dbReference type="Proteomes" id="UP000041254"/>
    </source>
</evidence>
<protein>
    <submittedName>
        <fullName evidence="2">Uncharacterized protein</fullName>
    </submittedName>
</protein>
<dbReference type="InParanoid" id="A0A0G4FXC7"/>
<proteinExistence type="predicted"/>
<accession>A0A0G4FXC7</accession>
<dbReference type="VEuPathDB" id="CryptoDB:Vbra_1752"/>
<evidence type="ECO:0000256" key="1">
    <source>
        <dbReference type="SAM" id="Phobius"/>
    </source>
</evidence>
<evidence type="ECO:0000313" key="2">
    <source>
        <dbReference type="EMBL" id="CEM19512.1"/>
    </source>
</evidence>
<reference evidence="2 3" key="1">
    <citation type="submission" date="2014-11" db="EMBL/GenBank/DDBJ databases">
        <authorList>
            <person name="Zhu J."/>
            <person name="Qi W."/>
            <person name="Song R."/>
        </authorList>
    </citation>
    <scope>NUCLEOTIDE SEQUENCE [LARGE SCALE GENOMIC DNA]</scope>
</reference>
<feature type="transmembrane region" description="Helical" evidence="1">
    <location>
        <begin position="74"/>
        <end position="96"/>
    </location>
</feature>
<feature type="transmembrane region" description="Helical" evidence="1">
    <location>
        <begin position="164"/>
        <end position="184"/>
    </location>
</feature>